<evidence type="ECO:0000256" key="1">
    <source>
        <dbReference type="SAM" id="MobiDB-lite"/>
    </source>
</evidence>
<dbReference type="EMBL" id="JADFTS010000008">
    <property type="protein sequence ID" value="KAF9592478.1"/>
    <property type="molecule type" value="Genomic_DNA"/>
</dbReference>
<accession>A0A835LEF2</accession>
<organism evidence="2 3">
    <name type="scientific">Coptis chinensis</name>
    <dbReference type="NCBI Taxonomy" id="261450"/>
    <lineage>
        <taxon>Eukaryota</taxon>
        <taxon>Viridiplantae</taxon>
        <taxon>Streptophyta</taxon>
        <taxon>Embryophyta</taxon>
        <taxon>Tracheophyta</taxon>
        <taxon>Spermatophyta</taxon>
        <taxon>Magnoliopsida</taxon>
        <taxon>Ranunculales</taxon>
        <taxon>Ranunculaceae</taxon>
        <taxon>Coptidoideae</taxon>
        <taxon>Coptis</taxon>
    </lineage>
</organism>
<name>A0A835LEF2_9MAGN</name>
<evidence type="ECO:0000313" key="2">
    <source>
        <dbReference type="EMBL" id="KAF9592478.1"/>
    </source>
</evidence>
<dbReference type="AlphaFoldDB" id="A0A835LEF2"/>
<gene>
    <name evidence="2" type="ORF">IFM89_015049</name>
</gene>
<protein>
    <submittedName>
        <fullName evidence="2">Uncharacterized protein</fullName>
    </submittedName>
</protein>
<feature type="compositionally biased region" description="Basic and acidic residues" evidence="1">
    <location>
        <begin position="253"/>
        <end position="263"/>
    </location>
</feature>
<reference evidence="2 3" key="1">
    <citation type="submission" date="2020-10" db="EMBL/GenBank/DDBJ databases">
        <title>The Coptis chinensis genome and diversification of protoberbering-type alkaloids.</title>
        <authorList>
            <person name="Wang B."/>
            <person name="Shu S."/>
            <person name="Song C."/>
            <person name="Liu Y."/>
        </authorList>
    </citation>
    <scope>NUCLEOTIDE SEQUENCE [LARGE SCALE GENOMIC DNA]</scope>
    <source>
        <strain evidence="2">HL-2020</strain>
        <tissue evidence="2">Leaf</tissue>
    </source>
</reference>
<proteinExistence type="predicted"/>
<sequence>MQNVVVSIKSIRVAITDDEFFSSCNETESDYGDLLTEDVELALKIDSSESVPENGISDGFIAHRHSVYLVDGENRKPSPRHKKICFLLEVHFVWRRRVLVTFTKFEELQPLDEFSTPPLSPSSAAGNQSQLMQMAHCSSWVRPDKSPYELLNLLNNIDMHMVALYTENMDMHMRAFVLIPNHPDSILNSLTEIKEVGQDGKETPFDLPETEAELVAGIHFYSQQYYAPPPDCEKTAFSATSATDAYSDLSGGMRDHMDVHKSDTSSPDGSEPIYEGEDRILHS</sequence>
<dbReference type="OrthoDB" id="1585644at2759"/>
<dbReference type="Proteomes" id="UP000631114">
    <property type="component" value="Unassembled WGS sequence"/>
</dbReference>
<keyword evidence="3" id="KW-1185">Reference proteome</keyword>
<evidence type="ECO:0000313" key="3">
    <source>
        <dbReference type="Proteomes" id="UP000631114"/>
    </source>
</evidence>
<feature type="region of interest" description="Disordered" evidence="1">
    <location>
        <begin position="248"/>
        <end position="283"/>
    </location>
</feature>
<comment type="caution">
    <text evidence="2">The sequence shown here is derived from an EMBL/GenBank/DDBJ whole genome shotgun (WGS) entry which is preliminary data.</text>
</comment>